<keyword evidence="15" id="KW-1185">Reference proteome</keyword>
<dbReference type="Pfam" id="PF02518">
    <property type="entry name" value="HATPase_c"/>
    <property type="match status" value="1"/>
</dbReference>
<keyword evidence="11" id="KW-0812">Transmembrane</keyword>
<dbReference type="PANTHER" id="PTHR24421">
    <property type="entry name" value="NITRATE/NITRITE SENSOR PROTEIN NARX-RELATED"/>
    <property type="match status" value="1"/>
</dbReference>
<dbReference type="InterPro" id="IPR011712">
    <property type="entry name" value="Sig_transdc_His_kin_sub3_dim/P"/>
</dbReference>
<evidence type="ECO:0000256" key="3">
    <source>
        <dbReference type="ARBA" id="ARBA00022553"/>
    </source>
</evidence>
<keyword evidence="11" id="KW-0472">Membrane</keyword>
<keyword evidence="9" id="KW-0175">Coiled coil</keyword>
<keyword evidence="8" id="KW-0902">Two-component regulatory system</keyword>
<dbReference type="GO" id="GO:0005524">
    <property type="term" value="F:ATP binding"/>
    <property type="evidence" value="ECO:0007669"/>
    <property type="project" value="UniProtKB-KW"/>
</dbReference>
<dbReference type="eggNOG" id="COG4585">
    <property type="taxonomic scope" value="Bacteria"/>
</dbReference>
<keyword evidence="5" id="KW-0547">Nucleotide-binding</keyword>
<keyword evidence="6 14" id="KW-0418">Kinase</keyword>
<evidence type="ECO:0000256" key="6">
    <source>
        <dbReference type="ARBA" id="ARBA00022777"/>
    </source>
</evidence>
<dbReference type="PANTHER" id="PTHR24421:SF10">
    <property type="entry name" value="NITRATE_NITRITE SENSOR PROTEIN NARQ"/>
    <property type="match status" value="1"/>
</dbReference>
<evidence type="ECO:0000313" key="15">
    <source>
        <dbReference type="Proteomes" id="UP000017746"/>
    </source>
</evidence>
<dbReference type="Gene3D" id="3.30.565.10">
    <property type="entry name" value="Histidine kinase-like ATPase, C-terminal domain"/>
    <property type="match status" value="1"/>
</dbReference>
<keyword evidence="4" id="KW-0808">Transferase</keyword>
<evidence type="ECO:0000259" key="12">
    <source>
        <dbReference type="Pfam" id="PF02518"/>
    </source>
</evidence>
<name>U5VVZ2_9ACTN</name>
<evidence type="ECO:0000256" key="11">
    <source>
        <dbReference type="SAM" id="Phobius"/>
    </source>
</evidence>
<keyword evidence="7" id="KW-0067">ATP-binding</keyword>
<dbReference type="EMBL" id="CP006272">
    <property type="protein sequence ID" value="AGZ41034.1"/>
    <property type="molecule type" value="Genomic_DNA"/>
</dbReference>
<dbReference type="STRING" id="1246995.AFR_13740"/>
<sequence>MLGVPALPLWTSRLWLLFCAVLITVAVPVTVADYDIGLPLAFAVCSVQAGSLALAVNWPRLGAGLHLVATAVVVLVNRDSPDQPWPLPITGLVSLGALLLLLGVRERWTVSVSVWWLSILMLVALVATSPDRYADPDQWGVNLTIYSSYTVTLLAAAIAVGQRGHIRRDLAQARRDVELEQAQRRYVEERARIARELHDVVAHSMSLVHMKALSAPFRLTGPRPADTDAEFNDIARLARAALTEMRQLLRALRSDEDASDPVPQPQVADLHELAAALVKAGTVIDLSVDERAGNTSPIVQLTIYRVVQEALSNVVRHAPAARTRVAVQVSDSQLVVSVHNEPSPRGGFAPVATTRPDRGGHGLRGMRERVSLLGGELSTGPTPDGGFAVEATIPAAA</sequence>
<feature type="compositionally biased region" description="Basic and acidic residues" evidence="10">
    <location>
        <begin position="355"/>
        <end position="364"/>
    </location>
</feature>
<keyword evidence="3" id="KW-0597">Phosphoprotein</keyword>
<dbReference type="Pfam" id="PF07730">
    <property type="entry name" value="HisKA_3"/>
    <property type="match status" value="1"/>
</dbReference>
<dbReference type="AlphaFoldDB" id="U5VVZ2"/>
<dbReference type="OrthoDB" id="227596at2"/>
<feature type="region of interest" description="Disordered" evidence="10">
    <location>
        <begin position="338"/>
        <end position="364"/>
    </location>
</feature>
<dbReference type="InterPro" id="IPR036890">
    <property type="entry name" value="HATPase_C_sf"/>
</dbReference>
<organism evidence="14 15">
    <name type="scientific">Actinoplanes friuliensis DSM 7358</name>
    <dbReference type="NCBI Taxonomy" id="1246995"/>
    <lineage>
        <taxon>Bacteria</taxon>
        <taxon>Bacillati</taxon>
        <taxon>Actinomycetota</taxon>
        <taxon>Actinomycetes</taxon>
        <taxon>Micromonosporales</taxon>
        <taxon>Micromonosporaceae</taxon>
        <taxon>Actinoplanes</taxon>
    </lineage>
</organism>
<evidence type="ECO:0000256" key="7">
    <source>
        <dbReference type="ARBA" id="ARBA00022840"/>
    </source>
</evidence>
<dbReference type="GO" id="GO:0000155">
    <property type="term" value="F:phosphorelay sensor kinase activity"/>
    <property type="evidence" value="ECO:0007669"/>
    <property type="project" value="InterPro"/>
</dbReference>
<dbReference type="Proteomes" id="UP000017746">
    <property type="component" value="Chromosome"/>
</dbReference>
<feature type="domain" description="Histidine kinase/HSP90-like ATPase" evidence="12">
    <location>
        <begin position="300"/>
        <end position="395"/>
    </location>
</feature>
<feature type="domain" description="Signal transduction histidine kinase subgroup 3 dimerisation and phosphoacceptor" evidence="13">
    <location>
        <begin position="189"/>
        <end position="256"/>
    </location>
</feature>
<dbReference type="EC" id="2.7.13.3" evidence="2"/>
<feature type="transmembrane region" description="Helical" evidence="11">
    <location>
        <begin position="139"/>
        <end position="160"/>
    </location>
</feature>
<evidence type="ECO:0000256" key="9">
    <source>
        <dbReference type="SAM" id="Coils"/>
    </source>
</evidence>
<dbReference type="HOGENOM" id="CLU_000445_20_1_11"/>
<evidence type="ECO:0000313" key="14">
    <source>
        <dbReference type="EMBL" id="AGZ41034.1"/>
    </source>
</evidence>
<dbReference type="GO" id="GO:0046983">
    <property type="term" value="F:protein dimerization activity"/>
    <property type="evidence" value="ECO:0007669"/>
    <property type="project" value="InterPro"/>
</dbReference>
<evidence type="ECO:0000256" key="10">
    <source>
        <dbReference type="SAM" id="MobiDB-lite"/>
    </source>
</evidence>
<dbReference type="CDD" id="cd16917">
    <property type="entry name" value="HATPase_UhpB-NarQ-NarX-like"/>
    <property type="match status" value="1"/>
</dbReference>
<dbReference type="PATRIC" id="fig|1246995.3.peg.2790"/>
<feature type="transmembrane region" description="Helical" evidence="11">
    <location>
        <begin position="38"/>
        <end position="58"/>
    </location>
</feature>
<reference evidence="14 15" key="1">
    <citation type="journal article" date="2014" name="J. Biotechnol.">
        <title>Complete genome sequence of the actinobacterium Actinoplanes friuliensis HAG 010964, producer of the lipopeptide antibiotic friulimycin.</title>
        <authorList>
            <person name="Ruckert C."/>
            <person name="Szczepanowski R."/>
            <person name="Albersmeier A."/>
            <person name="Goesmann A."/>
            <person name="Fischer N."/>
            <person name="Steinkamper A."/>
            <person name="Puhler A."/>
            <person name="Biener R."/>
            <person name="Schwartz D."/>
            <person name="Kalinowski J."/>
        </authorList>
    </citation>
    <scope>NUCLEOTIDE SEQUENCE [LARGE SCALE GENOMIC DNA]</scope>
    <source>
        <strain evidence="14 15">DSM 7358</strain>
    </source>
</reference>
<dbReference type="GO" id="GO:0016020">
    <property type="term" value="C:membrane"/>
    <property type="evidence" value="ECO:0007669"/>
    <property type="project" value="InterPro"/>
</dbReference>
<evidence type="ECO:0000256" key="1">
    <source>
        <dbReference type="ARBA" id="ARBA00000085"/>
    </source>
</evidence>
<evidence type="ECO:0000259" key="13">
    <source>
        <dbReference type="Pfam" id="PF07730"/>
    </source>
</evidence>
<dbReference type="InterPro" id="IPR050482">
    <property type="entry name" value="Sensor_HK_TwoCompSys"/>
</dbReference>
<evidence type="ECO:0000256" key="4">
    <source>
        <dbReference type="ARBA" id="ARBA00022679"/>
    </source>
</evidence>
<dbReference type="InterPro" id="IPR003594">
    <property type="entry name" value="HATPase_dom"/>
</dbReference>
<protein>
    <recommendedName>
        <fullName evidence="2">histidine kinase</fullName>
        <ecNumber evidence="2">2.7.13.3</ecNumber>
    </recommendedName>
</protein>
<dbReference type="Gene3D" id="1.20.5.1930">
    <property type="match status" value="1"/>
</dbReference>
<keyword evidence="11" id="KW-1133">Transmembrane helix</keyword>
<accession>U5VVZ2</accession>
<feature type="coiled-coil region" evidence="9">
    <location>
        <begin position="170"/>
        <end position="199"/>
    </location>
</feature>
<evidence type="ECO:0000256" key="8">
    <source>
        <dbReference type="ARBA" id="ARBA00023012"/>
    </source>
</evidence>
<evidence type="ECO:0000256" key="5">
    <source>
        <dbReference type="ARBA" id="ARBA00022741"/>
    </source>
</evidence>
<gene>
    <name evidence="14" type="ORF">AFR_13740</name>
</gene>
<evidence type="ECO:0000256" key="2">
    <source>
        <dbReference type="ARBA" id="ARBA00012438"/>
    </source>
</evidence>
<comment type="catalytic activity">
    <reaction evidence="1">
        <text>ATP + protein L-histidine = ADP + protein N-phospho-L-histidine.</text>
        <dbReference type="EC" id="2.7.13.3"/>
    </reaction>
</comment>
<dbReference type="SUPFAM" id="SSF55874">
    <property type="entry name" value="ATPase domain of HSP90 chaperone/DNA topoisomerase II/histidine kinase"/>
    <property type="match status" value="1"/>
</dbReference>
<feature type="transmembrane region" description="Helical" evidence="11">
    <location>
        <begin position="12"/>
        <end position="31"/>
    </location>
</feature>
<proteinExistence type="predicted"/>
<feature type="transmembrane region" description="Helical" evidence="11">
    <location>
        <begin position="109"/>
        <end position="127"/>
    </location>
</feature>
<feature type="transmembrane region" description="Helical" evidence="11">
    <location>
        <begin position="85"/>
        <end position="102"/>
    </location>
</feature>
<dbReference type="KEGG" id="afs:AFR_13740"/>